<keyword evidence="1" id="KW-0812">Transmembrane</keyword>
<organism evidence="2 3">
    <name type="scientific">Ochrobactrum teleogrylli</name>
    <dbReference type="NCBI Taxonomy" id="2479765"/>
    <lineage>
        <taxon>Bacteria</taxon>
        <taxon>Pseudomonadati</taxon>
        <taxon>Pseudomonadota</taxon>
        <taxon>Alphaproteobacteria</taxon>
        <taxon>Hyphomicrobiales</taxon>
        <taxon>Brucellaceae</taxon>
        <taxon>Brucella/Ochrobactrum group</taxon>
        <taxon>Ochrobactrum</taxon>
    </lineage>
</organism>
<gene>
    <name evidence="2" type="ORF">FIC94_11265</name>
</gene>
<keyword evidence="3" id="KW-1185">Reference proteome</keyword>
<evidence type="ECO:0000313" key="3">
    <source>
        <dbReference type="Proteomes" id="UP000312784"/>
    </source>
</evidence>
<accession>A0ABY2Y3I4</accession>
<dbReference type="EMBL" id="VEWL01000006">
    <property type="protein sequence ID" value="TNV15859.1"/>
    <property type="molecule type" value="Genomic_DNA"/>
</dbReference>
<keyword evidence="1" id="KW-1133">Transmembrane helix</keyword>
<reference evidence="2 3" key="1">
    <citation type="submission" date="2019-06" db="EMBL/GenBank/DDBJ databases">
        <title>Ochrobactrum cricket sp.nov., isolated from the insect Teleogryllus occipitalis living in deserted cropland.</title>
        <authorList>
            <person name="Hu M."/>
        </authorList>
    </citation>
    <scope>NUCLEOTIDE SEQUENCE [LARGE SCALE GENOMIC DNA]</scope>
    <source>
        <strain evidence="2 3">LCB8</strain>
    </source>
</reference>
<proteinExistence type="predicted"/>
<feature type="transmembrane region" description="Helical" evidence="1">
    <location>
        <begin position="121"/>
        <end position="146"/>
    </location>
</feature>
<comment type="caution">
    <text evidence="2">The sequence shown here is derived from an EMBL/GenBank/DDBJ whole genome shotgun (WGS) entry which is preliminary data.</text>
</comment>
<evidence type="ECO:0000313" key="2">
    <source>
        <dbReference type="EMBL" id="TNV15859.1"/>
    </source>
</evidence>
<dbReference type="Proteomes" id="UP000312784">
    <property type="component" value="Unassembled WGS sequence"/>
</dbReference>
<name>A0ABY2Y3I4_9HYPH</name>
<dbReference type="RefSeq" id="WP_140024943.1">
    <property type="nucleotide sequence ID" value="NZ_JBHUFG010000016.1"/>
</dbReference>
<feature type="transmembrane region" description="Helical" evidence="1">
    <location>
        <begin position="90"/>
        <end position="109"/>
    </location>
</feature>
<evidence type="ECO:0000256" key="1">
    <source>
        <dbReference type="SAM" id="Phobius"/>
    </source>
</evidence>
<keyword evidence="1" id="KW-0472">Membrane</keyword>
<sequence length="162" mass="17810">MRKVDIGDNIYVVNGRITERSGGEGDSQIGTVYSHILIDDTAFSNVIIPHSLKNHLEGQKEFYLTKFRSAWILTAVNDGKDGRISDFTQVPLNPIAIFVFFAGIVASYFSIQAASHPAGGIFYVIALVVFVGFTFVAFNASNLFLLSRYVDKNISLLKKAAV</sequence>
<protein>
    <submittedName>
        <fullName evidence="2">Uncharacterized protein</fullName>
    </submittedName>
</protein>